<reference evidence="3 4" key="1">
    <citation type="submission" date="2023-07" db="EMBL/GenBank/DDBJ databases">
        <title>Genomic Encyclopedia of Type Strains, Phase IV (KMG-IV): sequencing the most valuable type-strain genomes for metagenomic binning, comparative biology and taxonomic classification.</title>
        <authorList>
            <person name="Goeker M."/>
        </authorList>
    </citation>
    <scope>NUCLEOTIDE SEQUENCE [LARGE SCALE GENOMIC DNA]</scope>
    <source>
        <strain evidence="3 4">DSM 19154</strain>
    </source>
</reference>
<dbReference type="InterPro" id="IPR011608">
    <property type="entry name" value="PRD"/>
</dbReference>
<dbReference type="SMART" id="SM01061">
    <property type="entry name" value="CAT_RBD"/>
    <property type="match status" value="1"/>
</dbReference>
<protein>
    <submittedName>
        <fullName evidence="3">Beta-glucoside operon transcriptional antiterminator</fullName>
    </submittedName>
</protein>
<dbReference type="InterPro" id="IPR036634">
    <property type="entry name" value="PRD_sf"/>
</dbReference>
<dbReference type="InterPro" id="IPR036650">
    <property type="entry name" value="CAT_RNA-bd_dom_sf"/>
</dbReference>
<dbReference type="SUPFAM" id="SSF50151">
    <property type="entry name" value="SacY-like RNA-binding domain"/>
    <property type="match status" value="1"/>
</dbReference>
<dbReference type="InterPro" id="IPR050661">
    <property type="entry name" value="BglG_antiterminators"/>
</dbReference>
<evidence type="ECO:0000313" key="4">
    <source>
        <dbReference type="Proteomes" id="UP001225034"/>
    </source>
</evidence>
<feature type="domain" description="PRD" evidence="2">
    <location>
        <begin position="171"/>
        <end position="276"/>
    </location>
</feature>
<dbReference type="PANTHER" id="PTHR30185">
    <property type="entry name" value="CRYPTIC BETA-GLUCOSIDE BGL OPERON ANTITERMINATOR"/>
    <property type="match status" value="1"/>
</dbReference>
<keyword evidence="1" id="KW-0677">Repeat</keyword>
<gene>
    <name evidence="3" type="ORF">J2S05_002116</name>
</gene>
<dbReference type="SUPFAM" id="SSF63520">
    <property type="entry name" value="PTS-regulatory domain, PRD"/>
    <property type="match status" value="2"/>
</dbReference>
<dbReference type="NCBIfam" id="NF046042">
    <property type="entry name" value="LicT"/>
    <property type="match status" value="1"/>
</dbReference>
<evidence type="ECO:0000259" key="2">
    <source>
        <dbReference type="PROSITE" id="PS51372"/>
    </source>
</evidence>
<comment type="caution">
    <text evidence="3">The sequence shown here is derived from an EMBL/GenBank/DDBJ whole genome shotgun (WGS) entry which is preliminary data.</text>
</comment>
<dbReference type="Gene3D" id="1.10.1790.10">
    <property type="entry name" value="PRD domain"/>
    <property type="match status" value="2"/>
</dbReference>
<evidence type="ECO:0000256" key="1">
    <source>
        <dbReference type="ARBA" id="ARBA00022737"/>
    </source>
</evidence>
<dbReference type="PANTHER" id="PTHR30185:SF15">
    <property type="entry name" value="CRYPTIC BETA-GLUCOSIDE BGL OPERON ANTITERMINATOR"/>
    <property type="match status" value="1"/>
</dbReference>
<dbReference type="Gene3D" id="2.30.24.10">
    <property type="entry name" value="CAT RNA-binding domain"/>
    <property type="match status" value="1"/>
</dbReference>
<name>A0ABT9YHK9_9BACI</name>
<dbReference type="InterPro" id="IPR004341">
    <property type="entry name" value="CAT_RNA-bd_dom"/>
</dbReference>
<dbReference type="Proteomes" id="UP001225034">
    <property type="component" value="Unassembled WGS sequence"/>
</dbReference>
<dbReference type="EMBL" id="JAUSUA010000002">
    <property type="protein sequence ID" value="MDQ0207317.1"/>
    <property type="molecule type" value="Genomic_DNA"/>
</dbReference>
<organism evidence="3 4">
    <name type="scientific">Alkalicoccobacillus murimartini</name>
    <dbReference type="NCBI Taxonomy" id="171685"/>
    <lineage>
        <taxon>Bacteria</taxon>
        <taxon>Bacillati</taxon>
        <taxon>Bacillota</taxon>
        <taxon>Bacilli</taxon>
        <taxon>Bacillales</taxon>
        <taxon>Bacillaceae</taxon>
        <taxon>Alkalicoccobacillus</taxon>
    </lineage>
</organism>
<dbReference type="PROSITE" id="PS51372">
    <property type="entry name" value="PRD_2"/>
    <property type="match status" value="2"/>
</dbReference>
<sequence>MRVIKILNNNLVFAENELKEDVILMGKAIGYNNKVGNIISPENIEKLYVLEDQSVSKELVKLMEETPPEYLLLTRSIVDMAEKQLEKKLFESIYITLTDHLHLAVIRNESGVMIQNRLLWEVRKFYPQEFEIGLKALKKINEKLDIHLPEAEAGNIAFHIVNAQSYEGKIEDLIFMTNLVKDVLKIINHHYSIELDTDSLNYSRFVTHLQFLAQRLLDSRPLHSDDHFLYDNIKATFTREFDCTLVIKSYIEKISKVKMTREEEIYLTIHLNRLLQ</sequence>
<feature type="domain" description="PRD" evidence="2">
    <location>
        <begin position="65"/>
        <end position="170"/>
    </location>
</feature>
<accession>A0ABT9YHK9</accession>
<evidence type="ECO:0000313" key="3">
    <source>
        <dbReference type="EMBL" id="MDQ0207317.1"/>
    </source>
</evidence>
<dbReference type="Pfam" id="PF00874">
    <property type="entry name" value="PRD"/>
    <property type="match status" value="2"/>
</dbReference>
<proteinExistence type="predicted"/>
<dbReference type="Pfam" id="PF03123">
    <property type="entry name" value="CAT_RBD"/>
    <property type="match status" value="1"/>
</dbReference>
<dbReference type="RefSeq" id="WP_306982503.1">
    <property type="nucleotide sequence ID" value="NZ_JAUSUA010000002.1"/>
</dbReference>
<keyword evidence="4" id="KW-1185">Reference proteome</keyword>